<sequence length="66" mass="7941">MEDENKPSRRTWDLMIGIALVIFGSLRLYNRLQANIEWDFRAIFTILFIGYGVFLIYRHFQNSKKN</sequence>
<accession>A0A937A6Y7</accession>
<dbReference type="AlphaFoldDB" id="A0A937A6Y7"/>
<feature type="transmembrane region" description="Helical" evidence="1">
    <location>
        <begin position="12"/>
        <end position="30"/>
    </location>
</feature>
<evidence type="ECO:0000256" key="1">
    <source>
        <dbReference type="SAM" id="Phobius"/>
    </source>
</evidence>
<reference evidence="2" key="1">
    <citation type="submission" date="2021-01" db="EMBL/GenBank/DDBJ databases">
        <authorList>
            <person name="Zhong Y.L."/>
        </authorList>
    </citation>
    <scope>NUCLEOTIDE SEQUENCE</scope>
    <source>
        <strain evidence="2">KCTC 23302</strain>
    </source>
</reference>
<feature type="transmembrane region" description="Helical" evidence="1">
    <location>
        <begin position="42"/>
        <end position="60"/>
    </location>
</feature>
<protein>
    <submittedName>
        <fullName evidence="2">Uncharacterized protein</fullName>
    </submittedName>
</protein>
<name>A0A937A6Y7_9FLAO</name>
<gene>
    <name evidence="2" type="ORF">JJQ60_20910</name>
</gene>
<proteinExistence type="predicted"/>
<comment type="caution">
    <text evidence="2">The sequence shown here is derived from an EMBL/GenBank/DDBJ whole genome shotgun (WGS) entry which is preliminary data.</text>
</comment>
<dbReference type="Proteomes" id="UP000651057">
    <property type="component" value="Unassembled WGS sequence"/>
</dbReference>
<keyword evidence="1" id="KW-0812">Transmembrane</keyword>
<keyword evidence="3" id="KW-1185">Reference proteome</keyword>
<dbReference type="EMBL" id="JAERQJ010000016">
    <property type="protein sequence ID" value="MBL0686000.1"/>
    <property type="molecule type" value="Genomic_DNA"/>
</dbReference>
<evidence type="ECO:0000313" key="2">
    <source>
        <dbReference type="EMBL" id="MBL0686000.1"/>
    </source>
</evidence>
<dbReference type="RefSeq" id="WP_201924510.1">
    <property type="nucleotide sequence ID" value="NZ_BAABAX010000028.1"/>
</dbReference>
<keyword evidence="1" id="KW-0472">Membrane</keyword>
<organism evidence="2 3">
    <name type="scientific">Aquimarina mytili</name>
    <dbReference type="NCBI Taxonomy" id="874423"/>
    <lineage>
        <taxon>Bacteria</taxon>
        <taxon>Pseudomonadati</taxon>
        <taxon>Bacteroidota</taxon>
        <taxon>Flavobacteriia</taxon>
        <taxon>Flavobacteriales</taxon>
        <taxon>Flavobacteriaceae</taxon>
        <taxon>Aquimarina</taxon>
    </lineage>
</organism>
<keyword evidence="1" id="KW-1133">Transmembrane helix</keyword>
<evidence type="ECO:0000313" key="3">
    <source>
        <dbReference type="Proteomes" id="UP000651057"/>
    </source>
</evidence>